<feature type="domain" description="Thioesterase" evidence="2">
    <location>
        <begin position="20"/>
        <end position="229"/>
    </location>
</feature>
<reference evidence="3" key="1">
    <citation type="submission" date="2021-04" db="EMBL/GenBank/DDBJ databases">
        <title>Biosynthetic gene clusters of Dactylosporangioum roseum.</title>
        <authorList>
            <person name="Hartkoorn R.C."/>
            <person name="Beaudoing E."/>
            <person name="Hot D."/>
            <person name="Moureu S."/>
        </authorList>
    </citation>
    <scope>NUCLEOTIDE SEQUENCE</scope>
    <source>
        <strain evidence="3">NRRL B-16295</strain>
    </source>
</reference>
<evidence type="ECO:0000313" key="4">
    <source>
        <dbReference type="Proteomes" id="UP001058271"/>
    </source>
</evidence>
<organism evidence="3 4">
    <name type="scientific">Dactylosporangium roseum</name>
    <dbReference type="NCBI Taxonomy" id="47989"/>
    <lineage>
        <taxon>Bacteria</taxon>
        <taxon>Bacillati</taxon>
        <taxon>Actinomycetota</taxon>
        <taxon>Actinomycetes</taxon>
        <taxon>Micromonosporales</taxon>
        <taxon>Micromonosporaceae</taxon>
        <taxon>Dactylosporangium</taxon>
    </lineage>
</organism>
<dbReference type="PANTHER" id="PTHR11487:SF0">
    <property type="entry name" value="S-ACYL FATTY ACID SYNTHASE THIOESTERASE, MEDIUM CHAIN"/>
    <property type="match status" value="1"/>
</dbReference>
<name>A0ABY5ZED9_9ACTN</name>
<dbReference type="InterPro" id="IPR012223">
    <property type="entry name" value="TEII"/>
</dbReference>
<evidence type="ECO:0000313" key="3">
    <source>
        <dbReference type="EMBL" id="UWZ39313.1"/>
    </source>
</evidence>
<dbReference type="SUPFAM" id="SSF53474">
    <property type="entry name" value="alpha/beta-Hydrolases"/>
    <property type="match status" value="1"/>
</dbReference>
<dbReference type="Proteomes" id="UP001058271">
    <property type="component" value="Chromosome"/>
</dbReference>
<dbReference type="RefSeq" id="WP_260728712.1">
    <property type="nucleotide sequence ID" value="NZ_BAAABS010000056.1"/>
</dbReference>
<dbReference type="InterPro" id="IPR001031">
    <property type="entry name" value="Thioesterase"/>
</dbReference>
<dbReference type="InterPro" id="IPR029058">
    <property type="entry name" value="AB_hydrolase_fold"/>
</dbReference>
<evidence type="ECO:0000259" key="2">
    <source>
        <dbReference type="Pfam" id="PF00975"/>
    </source>
</evidence>
<keyword evidence="4" id="KW-1185">Reference proteome</keyword>
<dbReference type="PANTHER" id="PTHR11487">
    <property type="entry name" value="THIOESTERASE"/>
    <property type="match status" value="1"/>
</dbReference>
<comment type="similarity">
    <text evidence="1">Belongs to the thioesterase family.</text>
</comment>
<dbReference type="Pfam" id="PF00975">
    <property type="entry name" value="Thioesterase"/>
    <property type="match status" value="1"/>
</dbReference>
<proteinExistence type="inferred from homology"/>
<protein>
    <submittedName>
        <fullName evidence="3">Thioesterase</fullName>
    </submittedName>
</protein>
<gene>
    <name evidence="3" type="ORF">Drose_14365</name>
</gene>
<sequence length="250" mass="27042">MTGSGVWLQRWGAPARATHTLVCFPHAGGSASFYRGWAPRLPAAEVLAVCYPGRAQRIDEEPETDLRRMAYDVAADLCTHAGGRPLLLFGHSMGAAVALETARALESGGVPVAHLFASGSRDAPLPEPVADDGRTDTDEEAIQQLARMGGTSREMLDDPVFRELILPYVTADSRMFHAYRMAPEPVLRCPVTVLTGDRDTDADTRPWGTLTTGTVARLTARGDHFYLTNNPPYDVLATAMTFGDSNSRTP</sequence>
<dbReference type="Gene3D" id="3.40.50.1820">
    <property type="entry name" value="alpha/beta hydrolase"/>
    <property type="match status" value="1"/>
</dbReference>
<evidence type="ECO:0000256" key="1">
    <source>
        <dbReference type="ARBA" id="ARBA00007169"/>
    </source>
</evidence>
<dbReference type="EMBL" id="CP073721">
    <property type="protein sequence ID" value="UWZ39313.1"/>
    <property type="molecule type" value="Genomic_DNA"/>
</dbReference>
<accession>A0ABY5ZED9</accession>